<feature type="transmembrane region" description="Helical" evidence="9">
    <location>
        <begin position="12"/>
        <end position="35"/>
    </location>
</feature>
<accession>A0A9R1TAF4</accession>
<dbReference type="EMBL" id="GBYB01009868">
    <property type="protein sequence ID" value="JAG79635.1"/>
    <property type="molecule type" value="Transcribed_RNA"/>
</dbReference>
<evidence type="ECO:0000256" key="5">
    <source>
        <dbReference type="ARBA" id="ARBA00022692"/>
    </source>
</evidence>
<evidence type="ECO:0000259" key="10">
    <source>
        <dbReference type="PROSITE" id="PS50850"/>
    </source>
</evidence>
<keyword evidence="13" id="KW-1185">Reference proteome</keyword>
<dbReference type="Pfam" id="PF00083">
    <property type="entry name" value="Sugar_tr"/>
    <property type="match status" value="1"/>
</dbReference>
<keyword evidence="7 9" id="KW-0472">Membrane</keyword>
<evidence type="ECO:0000256" key="9">
    <source>
        <dbReference type="SAM" id="Phobius"/>
    </source>
</evidence>
<reference evidence="12" key="1">
    <citation type="submission" date="2015-01" db="EMBL/GenBank/DDBJ databases">
        <title>Transcriptome Assembly of Fopius arisanus.</title>
        <authorList>
            <person name="Geib S."/>
        </authorList>
    </citation>
    <scope>NUCLEOTIDE SEQUENCE</scope>
</reference>
<feature type="transmembrane region" description="Helical" evidence="9">
    <location>
        <begin position="291"/>
        <end position="309"/>
    </location>
</feature>
<dbReference type="Gene3D" id="1.20.1250.20">
    <property type="entry name" value="MFS general substrate transporter like domains"/>
    <property type="match status" value="1"/>
</dbReference>
<evidence type="ECO:0000313" key="14">
    <source>
        <dbReference type="RefSeq" id="XP_011305785.1"/>
    </source>
</evidence>
<dbReference type="GO" id="GO:0022857">
    <property type="term" value="F:transmembrane transporter activity"/>
    <property type="evidence" value="ECO:0007669"/>
    <property type="project" value="InterPro"/>
</dbReference>
<keyword evidence="3" id="KW-1003">Cell membrane</keyword>
<dbReference type="FunFam" id="1.20.1250.20:FF:000218">
    <property type="entry name" value="facilitated trehalose transporter Tret1"/>
    <property type="match status" value="1"/>
</dbReference>
<dbReference type="KEGG" id="fas:105268164"/>
<dbReference type="InterPro" id="IPR005828">
    <property type="entry name" value="MFS_sugar_transport-like"/>
</dbReference>
<dbReference type="PANTHER" id="PTHR48021">
    <property type="match status" value="1"/>
</dbReference>
<dbReference type="InterPro" id="IPR020846">
    <property type="entry name" value="MFS_dom"/>
</dbReference>
<dbReference type="InterPro" id="IPR003663">
    <property type="entry name" value="Sugar/inositol_transpt"/>
</dbReference>
<reference evidence="14" key="2">
    <citation type="submission" date="2025-04" db="UniProtKB">
        <authorList>
            <consortium name="RefSeq"/>
        </authorList>
    </citation>
    <scope>IDENTIFICATION</scope>
    <source>
        <strain evidence="14">USDA-PBARC FA_bdor</strain>
        <tissue evidence="14">Whole organism</tissue>
    </source>
</reference>
<dbReference type="RefSeq" id="XP_011305785.1">
    <property type="nucleotide sequence ID" value="XM_011307483.1"/>
</dbReference>
<dbReference type="EMBL" id="GBYB01009867">
    <property type="protein sequence ID" value="JAG79634.1"/>
    <property type="molecule type" value="Transcribed_RNA"/>
</dbReference>
<dbReference type="PANTHER" id="PTHR48021:SF46">
    <property type="entry name" value="MAJOR FACILITATOR SUPERFAMILY (MFS) PROFILE DOMAIN-CONTAINING PROTEIN"/>
    <property type="match status" value="1"/>
</dbReference>
<feature type="transmembrane region" description="Helical" evidence="9">
    <location>
        <begin position="55"/>
        <end position="79"/>
    </location>
</feature>
<dbReference type="PROSITE" id="PS50850">
    <property type="entry name" value="MFS"/>
    <property type="match status" value="1"/>
</dbReference>
<feature type="transmembrane region" description="Helical" evidence="9">
    <location>
        <begin position="250"/>
        <end position="271"/>
    </location>
</feature>
<feature type="transmembrane region" description="Helical" evidence="9">
    <location>
        <begin position="171"/>
        <end position="188"/>
    </location>
</feature>
<evidence type="ECO:0000256" key="7">
    <source>
        <dbReference type="ARBA" id="ARBA00023136"/>
    </source>
</evidence>
<gene>
    <name evidence="12" type="primary">Tret1_35</name>
    <name evidence="14" type="synonym">LOC105268164</name>
    <name evidence="11" type="synonym">Tret1_18</name>
    <name evidence="11" type="ORF">g.13433</name>
    <name evidence="12" type="ORF">g.13437</name>
</gene>
<evidence type="ECO:0000256" key="2">
    <source>
        <dbReference type="ARBA" id="ARBA00022448"/>
    </source>
</evidence>
<dbReference type="PROSITE" id="PS00217">
    <property type="entry name" value="SUGAR_TRANSPORT_2"/>
    <property type="match status" value="1"/>
</dbReference>
<dbReference type="AlphaFoldDB" id="A0A0C9Q6X7"/>
<dbReference type="PRINTS" id="PR00171">
    <property type="entry name" value="SUGRTRNSPORT"/>
</dbReference>
<feature type="transmembrane region" description="Helical" evidence="9">
    <location>
        <begin position="114"/>
        <end position="131"/>
    </location>
</feature>
<evidence type="ECO:0000256" key="6">
    <source>
        <dbReference type="ARBA" id="ARBA00022989"/>
    </source>
</evidence>
<dbReference type="OrthoDB" id="6133115at2759"/>
<feature type="transmembrane region" description="Helical" evidence="9">
    <location>
        <begin position="86"/>
        <end position="108"/>
    </location>
</feature>
<dbReference type="Proteomes" id="UP000694866">
    <property type="component" value="Unplaced"/>
</dbReference>
<dbReference type="SUPFAM" id="SSF103473">
    <property type="entry name" value="MFS general substrate transporter"/>
    <property type="match status" value="1"/>
</dbReference>
<evidence type="ECO:0000256" key="4">
    <source>
        <dbReference type="ARBA" id="ARBA00022597"/>
    </source>
</evidence>
<dbReference type="GeneID" id="105268164"/>
<organism evidence="12">
    <name type="scientific">Fopius arisanus</name>
    <dbReference type="NCBI Taxonomy" id="64838"/>
    <lineage>
        <taxon>Eukaryota</taxon>
        <taxon>Metazoa</taxon>
        <taxon>Ecdysozoa</taxon>
        <taxon>Arthropoda</taxon>
        <taxon>Hexapoda</taxon>
        <taxon>Insecta</taxon>
        <taxon>Pterygota</taxon>
        <taxon>Neoptera</taxon>
        <taxon>Endopterygota</taxon>
        <taxon>Hymenoptera</taxon>
        <taxon>Apocrita</taxon>
        <taxon>Ichneumonoidea</taxon>
        <taxon>Braconidae</taxon>
        <taxon>Opiinae</taxon>
        <taxon>Fopius</taxon>
    </lineage>
</organism>
<accession>A0A0C9Q6X7</accession>
<feature type="transmembrane region" description="Helical" evidence="9">
    <location>
        <begin position="382"/>
        <end position="402"/>
    </location>
</feature>
<dbReference type="GO" id="GO:0005886">
    <property type="term" value="C:plasma membrane"/>
    <property type="evidence" value="ECO:0007669"/>
    <property type="project" value="UniProtKB-SubCell"/>
</dbReference>
<evidence type="ECO:0000256" key="1">
    <source>
        <dbReference type="ARBA" id="ARBA00004651"/>
    </source>
</evidence>
<keyword evidence="5 9" id="KW-0812">Transmembrane</keyword>
<dbReference type="InterPro" id="IPR005829">
    <property type="entry name" value="Sugar_transporter_CS"/>
</dbReference>
<feature type="transmembrane region" description="Helical" evidence="9">
    <location>
        <begin position="143"/>
        <end position="165"/>
    </location>
</feature>
<dbReference type="InterPro" id="IPR036259">
    <property type="entry name" value="MFS_trans_sf"/>
</dbReference>
<proteinExistence type="predicted"/>
<evidence type="ECO:0000313" key="11">
    <source>
        <dbReference type="EMBL" id="JAG79634.1"/>
    </source>
</evidence>
<feature type="transmembrane region" description="Helical" evidence="9">
    <location>
        <begin position="316"/>
        <end position="338"/>
    </location>
</feature>
<sequence>MIEMKRINSLWPQWLSTLAVTVSLLQIGCICTWSSPYIPKLTSKNSTLPMTLNEASWIASIMNVGRTLGAVFGGGSVYIFGSKTSLLITCLPTAACWILTALAQSIVWLFLGRVLAGIGMGMAFSCFPLYIGEIADPRIRGSLISAAMIGIPTGSLLTSIIGAHLDLETSSIIFLVLSLIAIVMFLCLPESPHHLMRGDVQRVKAAIAWYDRGCDVDRVYSSLKTYVETSNSQGFLEKTREFKRVELRKALYIVLMLFMYMQMSGLTTIVFYMEMILRDAKSTIIDPSMTVIMVSAVTVIAIGISTYLIELLGRRGLLIVSSVGTAIGLAVLEIHFTFLDNGHDPIKLQALPIASLVIFQLSAFTGMMTVPSTVLSEIFPPAIKCVAACAASVVGALFAFITTKTFQPLVDVIGQKYVYWIYIVSILTAVPFAILWMPETKGKSLQQIQEEITMNK</sequence>
<name>A0A0C9Q6X7_9HYME</name>
<protein>
    <submittedName>
        <fullName evidence="14">Facilitated trehalose transporter Tret1 isoform X1</fullName>
    </submittedName>
    <submittedName>
        <fullName evidence="11">Tret1_18 protein</fullName>
    </submittedName>
    <submittedName>
        <fullName evidence="12">Tret1_35 protein</fullName>
    </submittedName>
</protein>
<feature type="transmembrane region" description="Helical" evidence="9">
    <location>
        <begin position="417"/>
        <end position="437"/>
    </location>
</feature>
<feature type="transmembrane region" description="Helical" evidence="9">
    <location>
        <begin position="350"/>
        <end position="370"/>
    </location>
</feature>
<evidence type="ECO:0000313" key="13">
    <source>
        <dbReference type="Proteomes" id="UP000694866"/>
    </source>
</evidence>
<keyword evidence="6 9" id="KW-1133">Transmembrane helix</keyword>
<evidence type="ECO:0000313" key="12">
    <source>
        <dbReference type="EMBL" id="JAG79635.1"/>
    </source>
</evidence>
<dbReference type="InterPro" id="IPR050549">
    <property type="entry name" value="MFS_Trehalose_Transporter"/>
</dbReference>
<keyword evidence="4" id="KW-0762">Sugar transport</keyword>
<feature type="domain" description="Major facilitator superfamily (MFS) profile" evidence="10">
    <location>
        <begin position="12"/>
        <end position="441"/>
    </location>
</feature>
<keyword evidence="2" id="KW-0813">Transport</keyword>
<comment type="subcellular location">
    <subcellularLocation>
        <location evidence="1">Cell membrane</location>
        <topology evidence="1">Multi-pass membrane protein</topology>
    </subcellularLocation>
</comment>
<evidence type="ECO:0000256" key="3">
    <source>
        <dbReference type="ARBA" id="ARBA00022475"/>
    </source>
</evidence>
<keyword evidence="8" id="KW-0325">Glycoprotein</keyword>
<evidence type="ECO:0000256" key="8">
    <source>
        <dbReference type="ARBA" id="ARBA00023180"/>
    </source>
</evidence>